<dbReference type="InterPro" id="IPR016159">
    <property type="entry name" value="Cullin_repeat-like_dom_sf"/>
</dbReference>
<protein>
    <recommendedName>
        <fullName evidence="4">Exocyst subunit Exo70 family protein</fullName>
    </recommendedName>
</protein>
<feature type="domain" description="Exocyst complex subunit Exo70 C-terminal" evidence="6">
    <location>
        <begin position="575"/>
        <end position="863"/>
    </location>
</feature>
<comment type="function">
    <text evidence="4">Component of the exocyst complex.</text>
</comment>
<dbReference type="InterPro" id="IPR046364">
    <property type="entry name" value="Exo70_C"/>
</dbReference>
<comment type="similarity">
    <text evidence="1 4">Belongs to the EXO70 family.</text>
</comment>
<dbReference type="PaxDb" id="35128-Thaps23989"/>
<organism evidence="7 8">
    <name type="scientific">Thalassiosira pseudonana</name>
    <name type="common">Marine diatom</name>
    <name type="synonym">Cyclotella nana</name>
    <dbReference type="NCBI Taxonomy" id="35128"/>
    <lineage>
        <taxon>Eukaryota</taxon>
        <taxon>Sar</taxon>
        <taxon>Stramenopiles</taxon>
        <taxon>Ochrophyta</taxon>
        <taxon>Bacillariophyta</taxon>
        <taxon>Coscinodiscophyceae</taxon>
        <taxon>Thalassiosirophycidae</taxon>
        <taxon>Thalassiosirales</taxon>
        <taxon>Thalassiosiraceae</taxon>
        <taxon>Thalassiosira</taxon>
    </lineage>
</organism>
<dbReference type="InterPro" id="IPR004140">
    <property type="entry name" value="Exo70"/>
</dbReference>
<dbReference type="AlphaFoldDB" id="B8C878"/>
<dbReference type="eggNOG" id="KOG2344">
    <property type="taxonomic scope" value="Eukaryota"/>
</dbReference>
<evidence type="ECO:0000256" key="1">
    <source>
        <dbReference type="ARBA" id="ARBA00006756"/>
    </source>
</evidence>
<dbReference type="HOGENOM" id="CLU_330544_0_0_1"/>
<dbReference type="STRING" id="35128.B8C878"/>
<dbReference type="OMA" id="NYRINAP"/>
<evidence type="ECO:0000313" key="7">
    <source>
        <dbReference type="EMBL" id="EED90439.1"/>
    </source>
</evidence>
<dbReference type="PANTHER" id="PTHR12542">
    <property type="entry name" value="EXOCYST COMPLEX PROTEIN EXO70"/>
    <property type="match status" value="1"/>
</dbReference>
<evidence type="ECO:0000256" key="4">
    <source>
        <dbReference type="RuleBase" id="RU365026"/>
    </source>
</evidence>
<evidence type="ECO:0000256" key="3">
    <source>
        <dbReference type="ARBA" id="ARBA00022483"/>
    </source>
</evidence>
<dbReference type="RefSeq" id="XP_002292464.1">
    <property type="nucleotide sequence ID" value="XM_002292428.1"/>
</dbReference>
<feature type="compositionally biased region" description="Basic and acidic residues" evidence="5">
    <location>
        <begin position="266"/>
        <end position="279"/>
    </location>
</feature>
<proteinExistence type="inferred from homology"/>
<feature type="region of interest" description="Disordered" evidence="5">
    <location>
        <begin position="248"/>
        <end position="279"/>
    </location>
</feature>
<dbReference type="GO" id="GO:0000145">
    <property type="term" value="C:exocyst"/>
    <property type="evidence" value="ECO:0000318"/>
    <property type="project" value="GO_Central"/>
</dbReference>
<sequence>MMAVSQPPSVSREKSALSTTTALPTLPLALQTTASESQSRINALTSALQTMTSTTIAACRNCDGLSRRSRHLDSLTSPASETSALLAQASANLTSTSAVLKDAREQFDTVDDNEPSIERLFWGAREACREVASHAEKQGRGGVLPLTMKRLIDGTDKNTMVRPRSMALNEASSPLTEQELYAGADAMEIVRDAHAYFSKRGEWKSTLDTMKDLERVHQIGVDAMGLLVTGHLTGAGAAVRRKVDGAMVEKSGGKGGKQKNGTRVSAAERAEESAAKTRDRLQEALQNRDLMKSIGEYEEYLPLSTRVVRELRAIFECLGGMTSNGTRLLLSSEAPSRVADPSPSLPPGGKILRTEKVGSGHYTNLTMRSLRTGYPHLDSYGEARKSVAYASVDGYCRQLRNARKKTLPQGSTNAALSHANVDAAARDAVRCIEHTMVVVSGEKSVYRCVISSSHSHDESKGMEPQYRRALVTSYSYVVSAAVDRLLDLIEYTFLREGGCATNLNNSGGESSSGANPGESEMDIRSAASAASAGLRIVDGVRMLGPSLSKLCEVSTLPGNQRGGNSGEATIASALCISLHRSTVKNCSKTLENLARSIQLDPLDGAKHRPSDARVATVSSDVVHAIRVISPFVSAYKSVSKRRALPWDQNIGESAAEMDTFVRFLVKQLIISLQGKAQNYKLDGGGGPDASAKGNLFMMNNTFYILDLLGPVANPSEISSDELGGENYRINAPWFKTKIAKIFDNEKAKYLTHWETLNKHLTAVDNREMIYQNNKDVLSLESGRLLKSRFSGFIEDFERVYLVHRTFTIIDPNFRDMLQNDIRGVFLSRYNAFYDKYSRIQFSKKNMETYLKYPPQKVDTLISQLFAKQ</sequence>
<dbReference type="EMBL" id="CM000645">
    <property type="protein sequence ID" value="EED90439.1"/>
    <property type="molecule type" value="Genomic_DNA"/>
</dbReference>
<reference evidence="7 8" key="1">
    <citation type="journal article" date="2004" name="Science">
        <title>The genome of the diatom Thalassiosira pseudonana: ecology, evolution, and metabolism.</title>
        <authorList>
            <person name="Armbrust E.V."/>
            <person name="Berges J.A."/>
            <person name="Bowler C."/>
            <person name="Green B.R."/>
            <person name="Martinez D."/>
            <person name="Putnam N.H."/>
            <person name="Zhou S."/>
            <person name="Allen A.E."/>
            <person name="Apt K.E."/>
            <person name="Bechner M."/>
            <person name="Brzezinski M.A."/>
            <person name="Chaal B.K."/>
            <person name="Chiovitti A."/>
            <person name="Davis A.K."/>
            <person name="Demarest M.S."/>
            <person name="Detter J.C."/>
            <person name="Glavina T."/>
            <person name="Goodstein D."/>
            <person name="Hadi M.Z."/>
            <person name="Hellsten U."/>
            <person name="Hildebrand M."/>
            <person name="Jenkins B.D."/>
            <person name="Jurka J."/>
            <person name="Kapitonov V.V."/>
            <person name="Kroger N."/>
            <person name="Lau W.W."/>
            <person name="Lane T.W."/>
            <person name="Larimer F.W."/>
            <person name="Lippmeier J.C."/>
            <person name="Lucas S."/>
            <person name="Medina M."/>
            <person name="Montsant A."/>
            <person name="Obornik M."/>
            <person name="Parker M.S."/>
            <person name="Palenik B."/>
            <person name="Pazour G.J."/>
            <person name="Richardson P.M."/>
            <person name="Rynearson T.A."/>
            <person name="Saito M.A."/>
            <person name="Schwartz D.C."/>
            <person name="Thamatrakoln K."/>
            <person name="Valentin K."/>
            <person name="Vardi A."/>
            <person name="Wilkerson F.P."/>
            <person name="Rokhsar D.S."/>
        </authorList>
    </citation>
    <scope>NUCLEOTIDE SEQUENCE [LARGE SCALE GENOMIC DNA]</scope>
    <source>
        <strain evidence="7 8">CCMP1335</strain>
    </source>
</reference>
<dbReference type="GO" id="GO:0015031">
    <property type="term" value="P:protein transport"/>
    <property type="evidence" value="ECO:0007669"/>
    <property type="project" value="UniProtKB-KW"/>
</dbReference>
<dbReference type="PANTHER" id="PTHR12542:SF41">
    <property type="entry name" value="EXOCYST COMPLEX COMPONENT 7"/>
    <property type="match status" value="1"/>
</dbReference>
<evidence type="ECO:0000259" key="6">
    <source>
        <dbReference type="Pfam" id="PF03081"/>
    </source>
</evidence>
<feature type="compositionally biased region" description="Low complexity" evidence="5">
    <location>
        <begin position="504"/>
        <end position="518"/>
    </location>
</feature>
<keyword evidence="4" id="KW-0653">Protein transport</keyword>
<dbReference type="Pfam" id="PF03081">
    <property type="entry name" value="Exo70_C"/>
    <property type="match status" value="1"/>
</dbReference>
<name>B8C878_THAPS</name>
<dbReference type="SUPFAM" id="SSF74788">
    <property type="entry name" value="Cullin repeat-like"/>
    <property type="match status" value="1"/>
</dbReference>
<keyword evidence="3 4" id="KW-0268">Exocytosis</keyword>
<accession>B8C878</accession>
<dbReference type="GO" id="GO:0006887">
    <property type="term" value="P:exocytosis"/>
    <property type="evidence" value="ECO:0000318"/>
    <property type="project" value="GO_Central"/>
</dbReference>
<feature type="region of interest" description="Disordered" evidence="5">
    <location>
        <begin position="504"/>
        <end position="524"/>
    </location>
</feature>
<keyword evidence="2 4" id="KW-0813">Transport</keyword>
<dbReference type="GeneID" id="7443555"/>
<dbReference type="InParanoid" id="B8C878"/>
<evidence type="ECO:0000313" key="8">
    <source>
        <dbReference type="Proteomes" id="UP000001449"/>
    </source>
</evidence>
<keyword evidence="8" id="KW-1185">Reference proteome</keyword>
<evidence type="ECO:0000256" key="5">
    <source>
        <dbReference type="SAM" id="MobiDB-lite"/>
    </source>
</evidence>
<evidence type="ECO:0000256" key="2">
    <source>
        <dbReference type="ARBA" id="ARBA00022448"/>
    </source>
</evidence>
<dbReference type="KEGG" id="tps:THAPSDRAFT_23989"/>
<dbReference type="GO" id="GO:0005546">
    <property type="term" value="F:phosphatidylinositol-4,5-bisphosphate binding"/>
    <property type="evidence" value="ECO:0007669"/>
    <property type="project" value="InterPro"/>
</dbReference>
<gene>
    <name evidence="7" type="ORF">THAPSDRAFT_23989</name>
</gene>
<dbReference type="Gene3D" id="1.20.1280.170">
    <property type="entry name" value="Exocyst complex component Exo70"/>
    <property type="match status" value="1"/>
</dbReference>
<dbReference type="Proteomes" id="UP000001449">
    <property type="component" value="Chromosome 9"/>
</dbReference>
<reference evidence="7 8" key="2">
    <citation type="journal article" date="2008" name="Nature">
        <title>The Phaeodactylum genome reveals the evolutionary history of diatom genomes.</title>
        <authorList>
            <person name="Bowler C."/>
            <person name="Allen A.E."/>
            <person name="Badger J.H."/>
            <person name="Grimwood J."/>
            <person name="Jabbari K."/>
            <person name="Kuo A."/>
            <person name="Maheswari U."/>
            <person name="Martens C."/>
            <person name="Maumus F."/>
            <person name="Otillar R.P."/>
            <person name="Rayko E."/>
            <person name="Salamov A."/>
            <person name="Vandepoele K."/>
            <person name="Beszteri B."/>
            <person name="Gruber A."/>
            <person name="Heijde M."/>
            <person name="Katinka M."/>
            <person name="Mock T."/>
            <person name="Valentin K."/>
            <person name="Verret F."/>
            <person name="Berges J.A."/>
            <person name="Brownlee C."/>
            <person name="Cadoret J.P."/>
            <person name="Chiovitti A."/>
            <person name="Choi C.J."/>
            <person name="Coesel S."/>
            <person name="De Martino A."/>
            <person name="Detter J.C."/>
            <person name="Durkin C."/>
            <person name="Falciatore A."/>
            <person name="Fournet J."/>
            <person name="Haruta M."/>
            <person name="Huysman M.J."/>
            <person name="Jenkins B.D."/>
            <person name="Jiroutova K."/>
            <person name="Jorgensen R.E."/>
            <person name="Joubert Y."/>
            <person name="Kaplan A."/>
            <person name="Kroger N."/>
            <person name="Kroth P.G."/>
            <person name="La Roche J."/>
            <person name="Lindquist E."/>
            <person name="Lommer M."/>
            <person name="Martin-Jezequel V."/>
            <person name="Lopez P.J."/>
            <person name="Lucas S."/>
            <person name="Mangogna M."/>
            <person name="McGinnis K."/>
            <person name="Medlin L.K."/>
            <person name="Montsant A."/>
            <person name="Oudot-Le Secq M.P."/>
            <person name="Napoli C."/>
            <person name="Obornik M."/>
            <person name="Parker M.S."/>
            <person name="Petit J.L."/>
            <person name="Porcel B.M."/>
            <person name="Poulsen N."/>
            <person name="Robison M."/>
            <person name="Rychlewski L."/>
            <person name="Rynearson T.A."/>
            <person name="Schmutz J."/>
            <person name="Shapiro H."/>
            <person name="Siaut M."/>
            <person name="Stanley M."/>
            <person name="Sussman M.R."/>
            <person name="Taylor A.R."/>
            <person name="Vardi A."/>
            <person name="von Dassow P."/>
            <person name="Vyverman W."/>
            <person name="Willis A."/>
            <person name="Wyrwicz L.S."/>
            <person name="Rokhsar D.S."/>
            <person name="Weissenbach J."/>
            <person name="Armbrust E.V."/>
            <person name="Green B.R."/>
            <person name="Van de Peer Y."/>
            <person name="Grigoriev I.V."/>
        </authorList>
    </citation>
    <scope>NUCLEOTIDE SEQUENCE [LARGE SCALE GENOMIC DNA]</scope>
    <source>
        <strain evidence="7 8">CCMP1335</strain>
    </source>
</reference>